<dbReference type="AlphaFoldDB" id="A0A2T6K616"/>
<evidence type="ECO:0000313" key="1">
    <source>
        <dbReference type="EMBL" id="PUB10060.1"/>
    </source>
</evidence>
<dbReference type="OrthoDB" id="7053243at2"/>
<comment type="caution">
    <text evidence="1">The sequence shown here is derived from an EMBL/GenBank/DDBJ whole genome shotgun (WGS) entry which is preliminary data.</text>
</comment>
<accession>A0A2T6K616</accession>
<proteinExistence type="predicted"/>
<gene>
    <name evidence="1" type="ORF">C8N45_12212</name>
</gene>
<dbReference type="RefSeq" id="WP_133176030.1">
    <property type="nucleotide sequence ID" value="NZ_QBUD01000022.1"/>
</dbReference>
<keyword evidence="2" id="KW-1185">Reference proteome</keyword>
<protein>
    <submittedName>
        <fullName evidence="1">Uncharacterized protein</fullName>
    </submittedName>
</protein>
<dbReference type="Proteomes" id="UP000244523">
    <property type="component" value="Unassembled WGS sequence"/>
</dbReference>
<name>A0A2T6K616_9RHOB</name>
<sequence length="988" mass="109324">MHIGIALRDRHQALADHFADLAGTRDQLPLFAIEHGLDEAALEGLRTAVSGQLEADPQLHGAAWSWSYLPLLVMATEVGYRYRGTGTDFWPVLAQELGVEAGSAFRSGLSRLFDLGHRNFRLARPGDSPWERHFPHIAWPIGNALVPLEIQPQLTDALRRSVRAGISAENLEGLLEHLKMLAAGHASRRFENWLQQEEIAAEVLRRLLAPDAEGWLSKGILQRIDNDIRQDLSSHRAISEARKAAARRSARVTAIVPSQFVMTLVDSVPNQLLVRGPALPSQSRDDVIAALRIQGDRIRAAGSDKTIALSSFLAGGEIGLGKVTEMPTDPLSRGDAAHVEQGLSYEALESLQPRQSAFFLIERGERTARAIFPDEALAANASIIQFLRIDHDGTPEFRWLETSSGADVELLRRNGFKVSDKTPSLQLLGLLMSGAENSFLRGVPVLAAQSLTDRKLLLDGVQPASGTLRLQEDDWSVFEPDVGRHWVGPADGDDRDRVEFEVVEPPDLEPASISIFPANANISDLEAGRLEIIITAPLNLEEVPVRLRLRSAGKPEVISEGVIDRLPARITGHSPLIRALRAQLAEASAGLSHLRLTVDVHGLVQLTISLPPMRREFHHDTDLDQWISTNEDGRVLPSMVATLQSPIPRTSESVPAGTRLILPDAKDHGALTSGLIISERSEFHIGMHEADSISIPALLREASSRNNGVGLIDLARANVAWQLAQVSEQFGNWRRWSVVESLEERLIELLCGVAWRKLESGIDLSILSQHGALLRSAEALGLVTGDDLPEIKSNSDQLFLRDRLIARLRETVPDITDALARLDDELAGDLDLAVIDAYEDLRRHVQAGGREAFEEVDMARSSTTWRKALEQARDIPLLPMFRHLILPEPRWKALMNTWYAELTEDDLVDLLDSCHVDAFRRPGLRWLGRAELRTMLQLWLSPRAMIEADEWPGFLAKGLSDIQTSRAVRYVALRRKLALLDMPDGSPM</sequence>
<dbReference type="EMBL" id="QBUD01000022">
    <property type="protein sequence ID" value="PUB10060.1"/>
    <property type="molecule type" value="Genomic_DNA"/>
</dbReference>
<evidence type="ECO:0000313" key="2">
    <source>
        <dbReference type="Proteomes" id="UP000244523"/>
    </source>
</evidence>
<organism evidence="1 2">
    <name type="scientific">Yoonia sediminilitoris</name>
    <dbReference type="NCBI Taxonomy" id="1286148"/>
    <lineage>
        <taxon>Bacteria</taxon>
        <taxon>Pseudomonadati</taxon>
        <taxon>Pseudomonadota</taxon>
        <taxon>Alphaproteobacteria</taxon>
        <taxon>Rhodobacterales</taxon>
        <taxon>Paracoccaceae</taxon>
        <taxon>Yoonia</taxon>
    </lineage>
</organism>
<reference evidence="1 2" key="1">
    <citation type="submission" date="2018-04" db="EMBL/GenBank/DDBJ databases">
        <title>Genomic Encyclopedia of Archaeal and Bacterial Type Strains, Phase II (KMG-II): from individual species to whole genera.</title>
        <authorList>
            <person name="Goeker M."/>
        </authorList>
    </citation>
    <scope>NUCLEOTIDE SEQUENCE [LARGE SCALE GENOMIC DNA]</scope>
    <source>
        <strain evidence="1 2">DSM 29955</strain>
    </source>
</reference>